<evidence type="ECO:0000313" key="12">
    <source>
        <dbReference type="EMBL" id="CAF4712255.1"/>
    </source>
</evidence>
<dbReference type="AlphaFoldDB" id="A0A818JQK0"/>
<dbReference type="GO" id="GO:0016567">
    <property type="term" value="P:protein ubiquitination"/>
    <property type="evidence" value="ECO:0007669"/>
    <property type="project" value="InterPro"/>
</dbReference>
<evidence type="ECO:0000256" key="2">
    <source>
        <dbReference type="ARBA" id="ARBA00022771"/>
    </source>
</evidence>
<comment type="caution">
    <text evidence="8">The sequence shown here is derived from an EMBL/GenBank/DDBJ whole genome shotgun (WGS) entry which is preliminary data.</text>
</comment>
<dbReference type="PROSITE" id="PS00518">
    <property type="entry name" value="ZF_RING_1"/>
    <property type="match status" value="1"/>
</dbReference>
<dbReference type="Proteomes" id="UP000663869">
    <property type="component" value="Unassembled WGS sequence"/>
</dbReference>
<dbReference type="EMBL" id="CAJNYU010002381">
    <property type="protein sequence ID" value="CAF3543851.1"/>
    <property type="molecule type" value="Genomic_DNA"/>
</dbReference>
<evidence type="ECO:0000256" key="3">
    <source>
        <dbReference type="ARBA" id="ARBA00022833"/>
    </source>
</evidence>
<evidence type="ECO:0000313" key="13">
    <source>
        <dbReference type="Proteomes" id="UP000663869"/>
    </source>
</evidence>
<gene>
    <name evidence="8" type="ORF">FME351_LOCUS19125</name>
    <name evidence="9" type="ORF">GRG538_LOCUS22007</name>
    <name evidence="7" type="ORF">KIK155_LOCUS10539</name>
    <name evidence="12" type="ORF">QYT958_LOCUS18437</name>
    <name evidence="11" type="ORF">TOA249_LOCUS12272</name>
    <name evidence="10" type="ORF">TSG867_LOCUS10542</name>
</gene>
<dbReference type="SUPFAM" id="SSF57850">
    <property type="entry name" value="RING/U-box"/>
    <property type="match status" value="1"/>
</dbReference>
<dbReference type="Proteomes" id="UP000663865">
    <property type="component" value="Unassembled WGS sequence"/>
</dbReference>
<keyword evidence="3" id="KW-0862">Zinc</keyword>
<dbReference type="Proteomes" id="UP000663848">
    <property type="component" value="Unassembled WGS sequence"/>
</dbReference>
<evidence type="ECO:0000259" key="6">
    <source>
        <dbReference type="PROSITE" id="PS50089"/>
    </source>
</evidence>
<evidence type="ECO:0000313" key="9">
    <source>
        <dbReference type="EMBL" id="CAF3587035.1"/>
    </source>
</evidence>
<dbReference type="Proteomes" id="UP000663838">
    <property type="component" value="Unassembled WGS sequence"/>
</dbReference>
<dbReference type="Proteomes" id="UP000663862">
    <property type="component" value="Unassembled WGS sequence"/>
</dbReference>
<evidence type="ECO:0000256" key="1">
    <source>
        <dbReference type="ARBA" id="ARBA00022723"/>
    </source>
</evidence>
<accession>A0A818JQK0</accession>
<evidence type="ECO:0000256" key="5">
    <source>
        <dbReference type="SAM" id="MobiDB-lite"/>
    </source>
</evidence>
<proteinExistence type="predicted"/>
<keyword evidence="2 4" id="KW-0863">Zinc-finger</keyword>
<dbReference type="InterPro" id="IPR013083">
    <property type="entry name" value="Znf_RING/FYVE/PHD"/>
</dbReference>
<protein>
    <recommendedName>
        <fullName evidence="6">RING-type domain-containing protein</fullName>
    </recommendedName>
</protein>
<feature type="domain" description="RING-type" evidence="6">
    <location>
        <begin position="20"/>
        <end position="59"/>
    </location>
</feature>
<evidence type="ECO:0000313" key="11">
    <source>
        <dbReference type="EMBL" id="CAF4625838.1"/>
    </source>
</evidence>
<dbReference type="PANTHER" id="PTHR10131:SF94">
    <property type="entry name" value="TNF RECEPTOR-ASSOCIATED FACTOR 4"/>
    <property type="match status" value="1"/>
</dbReference>
<dbReference type="EMBL" id="CAJOBQ010000485">
    <property type="protein sequence ID" value="CAF4365965.1"/>
    <property type="molecule type" value="Genomic_DNA"/>
</dbReference>
<feature type="compositionally biased region" description="Acidic residues" evidence="5">
    <location>
        <begin position="252"/>
        <end position="261"/>
    </location>
</feature>
<dbReference type="SUPFAM" id="SSF49599">
    <property type="entry name" value="TRAF domain-like"/>
    <property type="match status" value="1"/>
</dbReference>
<evidence type="ECO:0000313" key="7">
    <source>
        <dbReference type="EMBL" id="CAF3427606.1"/>
    </source>
</evidence>
<dbReference type="EMBL" id="CAJNYV010001567">
    <property type="protein sequence ID" value="CAF3427606.1"/>
    <property type="molecule type" value="Genomic_DNA"/>
</dbReference>
<dbReference type="PROSITE" id="PS50089">
    <property type="entry name" value="ZF_RING_2"/>
    <property type="match status" value="1"/>
</dbReference>
<dbReference type="InterPro" id="IPR017907">
    <property type="entry name" value="Znf_RING_CS"/>
</dbReference>
<dbReference type="Pfam" id="PF13923">
    <property type="entry name" value="zf-C3HC4_2"/>
    <property type="match status" value="1"/>
</dbReference>
<dbReference type="Proteomes" id="UP000663872">
    <property type="component" value="Unassembled WGS sequence"/>
</dbReference>
<reference evidence="8" key="1">
    <citation type="submission" date="2021-02" db="EMBL/GenBank/DDBJ databases">
        <authorList>
            <person name="Nowell W R."/>
        </authorList>
    </citation>
    <scope>NUCLEOTIDE SEQUENCE</scope>
</reference>
<dbReference type="SMART" id="SM00184">
    <property type="entry name" value="RING"/>
    <property type="match status" value="1"/>
</dbReference>
<evidence type="ECO:0000313" key="8">
    <source>
        <dbReference type="EMBL" id="CAF3543851.1"/>
    </source>
</evidence>
<feature type="region of interest" description="Disordered" evidence="5">
    <location>
        <begin position="248"/>
        <end position="269"/>
    </location>
</feature>
<evidence type="ECO:0000313" key="10">
    <source>
        <dbReference type="EMBL" id="CAF4365965.1"/>
    </source>
</evidence>
<keyword evidence="1" id="KW-0479">Metal-binding</keyword>
<dbReference type="SMART" id="SM00504">
    <property type="entry name" value="Ubox"/>
    <property type="match status" value="1"/>
</dbReference>
<sequence length="269" mass="30931">MKIADFEYLDSDSIDVELKCAICIEPFDSPVCATKCRHTFCQECIQESLKEYSKCPTCRQHVTLEDYTPVKTRALINQLARLLVKCNFCEQTNIDDRKKHTEICTKKIVPCLSADHKCQWSGRREELSLHLTTCPFQQIRPIIDQLINESKTIREAQTEQQRFIQAFINNGYTLSRICTTSPCHLKNPPIPNEAHEMPCSLCNQQTETEEIGLHSCDTVTCICKSCLNQHVSHSSRSSRKRKLSVLEHVNNEESESDDDQNDNFIIDMD</sequence>
<dbReference type="EMBL" id="CAJOBR010002914">
    <property type="protein sequence ID" value="CAF4712255.1"/>
    <property type="molecule type" value="Genomic_DNA"/>
</dbReference>
<dbReference type="GO" id="GO:0004842">
    <property type="term" value="F:ubiquitin-protein transferase activity"/>
    <property type="evidence" value="ECO:0007669"/>
    <property type="project" value="InterPro"/>
</dbReference>
<dbReference type="GO" id="GO:0008270">
    <property type="term" value="F:zinc ion binding"/>
    <property type="evidence" value="ECO:0007669"/>
    <property type="project" value="UniProtKB-KW"/>
</dbReference>
<dbReference type="EMBL" id="CAJOBS010000689">
    <property type="protein sequence ID" value="CAF4625838.1"/>
    <property type="molecule type" value="Genomic_DNA"/>
</dbReference>
<evidence type="ECO:0000256" key="4">
    <source>
        <dbReference type="PROSITE-ProRule" id="PRU00175"/>
    </source>
</evidence>
<dbReference type="Gene3D" id="3.30.40.10">
    <property type="entry name" value="Zinc/RING finger domain, C3HC4 (zinc finger)"/>
    <property type="match status" value="2"/>
</dbReference>
<dbReference type="InterPro" id="IPR003613">
    <property type="entry name" value="Ubox_domain"/>
</dbReference>
<name>A0A818JQK0_9BILA</name>
<dbReference type="PANTHER" id="PTHR10131">
    <property type="entry name" value="TNF RECEPTOR ASSOCIATED FACTOR"/>
    <property type="match status" value="1"/>
</dbReference>
<organism evidence="8 13">
    <name type="scientific">Rotaria socialis</name>
    <dbReference type="NCBI Taxonomy" id="392032"/>
    <lineage>
        <taxon>Eukaryota</taxon>
        <taxon>Metazoa</taxon>
        <taxon>Spiralia</taxon>
        <taxon>Gnathifera</taxon>
        <taxon>Rotifera</taxon>
        <taxon>Eurotatoria</taxon>
        <taxon>Bdelloidea</taxon>
        <taxon>Philodinida</taxon>
        <taxon>Philodinidae</taxon>
        <taxon>Rotaria</taxon>
    </lineage>
</organism>
<dbReference type="EMBL" id="CAJNYT010003639">
    <property type="protein sequence ID" value="CAF3587035.1"/>
    <property type="molecule type" value="Genomic_DNA"/>
</dbReference>
<dbReference type="InterPro" id="IPR001841">
    <property type="entry name" value="Znf_RING"/>
</dbReference>